<dbReference type="GO" id="GO:0097546">
    <property type="term" value="C:ciliary base"/>
    <property type="evidence" value="ECO:0007669"/>
    <property type="project" value="TreeGrafter"/>
</dbReference>
<dbReference type="GO" id="GO:0120170">
    <property type="term" value="F:intraciliary transport particle B binding"/>
    <property type="evidence" value="ECO:0007669"/>
    <property type="project" value="TreeGrafter"/>
</dbReference>
<sequence>MFAQEKPRKLCCVHLVTGFYSVSPVVMTTLLSRLRPANRAAKAAAEKGKKKIPELDEFLATRDYQGAIALLEFRVYEWMLSQENCPREVHVYIGCCLFFMGLYAEARDAAEKAEKSELQNRLLFYVAHKLMDERRLLQHHSQLKDSIEDQLCLASLHFLRTHYQQAADIYKKLLGMHKNFIALNVYLAICYYKLDYYDVSMEVLQVYLNQYPDSAAGINLKACCLYKLFSGPTADSELEHIRDYSLYPFARDMIAHNRVVFKNGDGALQILPPLLDIVPEARVNLVLYYLRRDEIDQALRLVNDLEPSHSPEFIVKAMTFTLHGQAKKSEEHLKTAELFYKMVGESPADCDTIPGRQAMAACFFLQKQWDEVIVYLNSIKQYFLSDDAFFLNYAQALLMMGNYVEAESMLNQVQGEEKRQPLFSQLLTACLVKNKKPQLAWDLLKRTKAPEQQALLKIIANGCYKMGYFFYSFLAFDQLERLDPTPENWQGKKGATAGLFKQLAHDHATREQMSEALSLLAQSRQPQAEQIVGVIRGWARENGLHL</sequence>
<evidence type="ECO:0000256" key="1">
    <source>
        <dbReference type="ARBA" id="ARBA00004138"/>
    </source>
</evidence>
<dbReference type="GO" id="GO:0035735">
    <property type="term" value="P:intraciliary transport involved in cilium assembly"/>
    <property type="evidence" value="ECO:0007669"/>
    <property type="project" value="TreeGrafter"/>
</dbReference>
<reference evidence="6" key="1">
    <citation type="submission" date="2023-06" db="EMBL/GenBank/DDBJ databases">
        <authorList>
            <person name="Delattre M."/>
        </authorList>
    </citation>
    <scope>NUCLEOTIDE SEQUENCE</scope>
    <source>
        <strain evidence="6">AF72</strain>
    </source>
</reference>
<evidence type="ECO:0000313" key="7">
    <source>
        <dbReference type="Proteomes" id="UP001177023"/>
    </source>
</evidence>
<gene>
    <name evidence="6" type="ORF">MSPICULIGERA_LOCUS23480</name>
</gene>
<keyword evidence="3" id="KW-0677">Repeat</keyword>
<dbReference type="InterPro" id="IPR011990">
    <property type="entry name" value="TPR-like_helical_dom_sf"/>
</dbReference>
<keyword evidence="7" id="KW-1185">Reference proteome</keyword>
<dbReference type="Pfam" id="PF14559">
    <property type="entry name" value="TPR_19"/>
    <property type="match status" value="1"/>
</dbReference>
<dbReference type="PANTHER" id="PTHR14781">
    <property type="entry name" value="INTRAFLAGELLAR TRANSPORT PROTEIN 56"/>
    <property type="match status" value="1"/>
</dbReference>
<keyword evidence="5" id="KW-0966">Cell projection</keyword>
<feature type="non-terminal residue" evidence="6">
    <location>
        <position position="546"/>
    </location>
</feature>
<dbReference type="GO" id="GO:0036064">
    <property type="term" value="C:ciliary basal body"/>
    <property type="evidence" value="ECO:0007669"/>
    <property type="project" value="TreeGrafter"/>
</dbReference>
<dbReference type="SUPFAM" id="SSF48452">
    <property type="entry name" value="TPR-like"/>
    <property type="match status" value="2"/>
</dbReference>
<dbReference type="AlphaFoldDB" id="A0AA36GHI6"/>
<name>A0AA36GHI6_9BILA</name>
<organism evidence="6 7">
    <name type="scientific">Mesorhabditis spiculigera</name>
    <dbReference type="NCBI Taxonomy" id="96644"/>
    <lineage>
        <taxon>Eukaryota</taxon>
        <taxon>Metazoa</taxon>
        <taxon>Ecdysozoa</taxon>
        <taxon>Nematoda</taxon>
        <taxon>Chromadorea</taxon>
        <taxon>Rhabditida</taxon>
        <taxon>Rhabditina</taxon>
        <taxon>Rhabditomorpha</taxon>
        <taxon>Rhabditoidea</taxon>
        <taxon>Rhabditidae</taxon>
        <taxon>Mesorhabditinae</taxon>
        <taxon>Mesorhabditis</taxon>
    </lineage>
</organism>
<comment type="caution">
    <text evidence="6">The sequence shown here is derived from an EMBL/GenBank/DDBJ whole genome shotgun (WGS) entry which is preliminary data.</text>
</comment>
<dbReference type="EMBL" id="CATQJA010002706">
    <property type="protein sequence ID" value="CAJ0585457.1"/>
    <property type="molecule type" value="Genomic_DNA"/>
</dbReference>
<dbReference type="Gene3D" id="1.25.40.10">
    <property type="entry name" value="Tetratricopeptide repeat domain"/>
    <property type="match status" value="2"/>
</dbReference>
<evidence type="ECO:0000256" key="2">
    <source>
        <dbReference type="ARBA" id="ARBA00007834"/>
    </source>
</evidence>
<comment type="subcellular location">
    <subcellularLocation>
        <location evidence="1">Cell projection</location>
        <location evidence="1">Cilium</location>
    </subcellularLocation>
</comment>
<proteinExistence type="inferred from homology"/>
<dbReference type="Proteomes" id="UP001177023">
    <property type="component" value="Unassembled WGS sequence"/>
</dbReference>
<evidence type="ECO:0000256" key="3">
    <source>
        <dbReference type="ARBA" id="ARBA00022737"/>
    </source>
</evidence>
<accession>A0AA36GHI6</accession>
<dbReference type="PANTHER" id="PTHR14781:SF0">
    <property type="entry name" value="INTRAFLAGELLAR TRANSPORT PROTEIN 56"/>
    <property type="match status" value="1"/>
</dbReference>
<comment type="similarity">
    <text evidence="2">Belongs to the IFT56 family.</text>
</comment>
<dbReference type="GO" id="GO:0035720">
    <property type="term" value="P:intraciliary anterograde transport"/>
    <property type="evidence" value="ECO:0007669"/>
    <property type="project" value="TreeGrafter"/>
</dbReference>
<evidence type="ECO:0000256" key="4">
    <source>
        <dbReference type="ARBA" id="ARBA00022803"/>
    </source>
</evidence>
<keyword evidence="4" id="KW-0802">TPR repeat</keyword>
<evidence type="ECO:0008006" key="8">
    <source>
        <dbReference type="Google" id="ProtNLM"/>
    </source>
</evidence>
<evidence type="ECO:0000256" key="5">
    <source>
        <dbReference type="ARBA" id="ARBA00023273"/>
    </source>
</evidence>
<dbReference type="GO" id="GO:0030992">
    <property type="term" value="C:intraciliary transport particle B"/>
    <property type="evidence" value="ECO:0007669"/>
    <property type="project" value="TreeGrafter"/>
</dbReference>
<protein>
    <recommendedName>
        <fullName evidence="8">Intraflagellar transport protein 56</fullName>
    </recommendedName>
</protein>
<evidence type="ECO:0000313" key="6">
    <source>
        <dbReference type="EMBL" id="CAJ0585457.1"/>
    </source>
</evidence>
<dbReference type="InterPro" id="IPR030511">
    <property type="entry name" value="TTC26"/>
</dbReference>